<dbReference type="PANTHER" id="PTHR10159:SF519">
    <property type="entry name" value="DUAL SPECIFICITY PROTEIN PHOSPHATASE MPK3"/>
    <property type="match status" value="1"/>
</dbReference>
<dbReference type="InterPro" id="IPR000387">
    <property type="entry name" value="Tyr_Pase_dom"/>
</dbReference>
<dbReference type="PROSITE" id="PS50056">
    <property type="entry name" value="TYR_PHOSPHATASE_2"/>
    <property type="match status" value="1"/>
</dbReference>
<dbReference type="SUPFAM" id="SSF52799">
    <property type="entry name" value="(Phosphotyrosine protein) phosphatases II"/>
    <property type="match status" value="1"/>
</dbReference>
<organism evidence="3 4">
    <name type="scientific">Pseudaeromonas sharmana</name>
    <dbReference type="NCBI Taxonomy" id="328412"/>
    <lineage>
        <taxon>Bacteria</taxon>
        <taxon>Pseudomonadati</taxon>
        <taxon>Pseudomonadota</taxon>
        <taxon>Gammaproteobacteria</taxon>
        <taxon>Aeromonadales</taxon>
        <taxon>Aeromonadaceae</taxon>
        <taxon>Pseudaeromonas</taxon>
    </lineage>
</organism>
<gene>
    <name evidence="3" type="ORF">ACFOSS_07915</name>
</gene>
<dbReference type="CDD" id="cd14498">
    <property type="entry name" value="DSP"/>
    <property type="match status" value="1"/>
</dbReference>
<proteinExistence type="predicted"/>
<feature type="domain" description="Tyrosine specific protein phosphatases" evidence="2">
    <location>
        <begin position="106"/>
        <end position="167"/>
    </location>
</feature>
<keyword evidence="4" id="KW-1185">Reference proteome</keyword>
<dbReference type="GO" id="GO:0004725">
    <property type="term" value="F:protein tyrosine phosphatase activity"/>
    <property type="evidence" value="ECO:0007669"/>
    <property type="project" value="UniProtKB-EC"/>
</dbReference>
<dbReference type="EMBL" id="JBHSAF010000007">
    <property type="protein sequence ID" value="MFC3913386.1"/>
    <property type="molecule type" value="Genomic_DNA"/>
</dbReference>
<dbReference type="InterPro" id="IPR020422">
    <property type="entry name" value="TYR_PHOSPHATASE_DUAL_dom"/>
</dbReference>
<evidence type="ECO:0000313" key="4">
    <source>
        <dbReference type="Proteomes" id="UP001595692"/>
    </source>
</evidence>
<dbReference type="Proteomes" id="UP001595692">
    <property type="component" value="Unassembled WGS sequence"/>
</dbReference>
<name>A0ABV8CNJ4_9GAMM</name>
<evidence type="ECO:0000259" key="2">
    <source>
        <dbReference type="PROSITE" id="PS50056"/>
    </source>
</evidence>
<dbReference type="EC" id="3.1.3.16" evidence="3"/>
<accession>A0ABV8CNJ4</accession>
<evidence type="ECO:0000256" key="1">
    <source>
        <dbReference type="ARBA" id="ARBA00022912"/>
    </source>
</evidence>
<dbReference type="RefSeq" id="WP_377151694.1">
    <property type="nucleotide sequence ID" value="NZ_JBHSAF010000007.1"/>
</dbReference>
<dbReference type="Gene3D" id="3.90.190.10">
    <property type="entry name" value="Protein tyrosine phosphatase superfamily"/>
    <property type="match status" value="1"/>
</dbReference>
<reference evidence="4" key="1">
    <citation type="journal article" date="2019" name="Int. J. Syst. Evol. Microbiol.">
        <title>The Global Catalogue of Microorganisms (GCM) 10K type strain sequencing project: providing services to taxonomists for standard genome sequencing and annotation.</title>
        <authorList>
            <consortium name="The Broad Institute Genomics Platform"/>
            <consortium name="The Broad Institute Genome Sequencing Center for Infectious Disease"/>
            <person name="Wu L."/>
            <person name="Ma J."/>
        </authorList>
    </citation>
    <scope>NUCLEOTIDE SEQUENCE [LARGE SCALE GENOMIC DNA]</scope>
    <source>
        <strain evidence="4">CCUG 54939</strain>
    </source>
</reference>
<protein>
    <submittedName>
        <fullName evidence="3">Dual specificity protein phosphatase family protein</fullName>
        <ecNumber evidence="3">3.1.3.16</ecNumber>
        <ecNumber evidence="3">3.1.3.48</ecNumber>
    </submittedName>
</protein>
<dbReference type="PANTHER" id="PTHR10159">
    <property type="entry name" value="DUAL SPECIFICITY PROTEIN PHOSPHATASE"/>
    <property type="match status" value="1"/>
</dbReference>
<comment type="caution">
    <text evidence="3">The sequence shown here is derived from an EMBL/GenBank/DDBJ whole genome shotgun (WGS) entry which is preliminary data.</text>
</comment>
<sequence>MNSIPAYPRAAMHRIADAIGPEGQHLYLGGDEAARDLALLRAHGITAVVNCAINLDINYVCDPYLPASGDKLAGGHAPIRHYKMGLVDGPGNPHQMALAGFFLLDGAFHQQIPDKPSYPCRERGHVLIHCRAGRSRSVAIAALYLRHRQPDRYPNLQAAIDAIRNRRELQPYEWFETPKPSLIEAITRADQMLARLADAEML</sequence>
<dbReference type="InterPro" id="IPR029021">
    <property type="entry name" value="Prot-tyrosine_phosphatase-like"/>
</dbReference>
<evidence type="ECO:0000313" key="3">
    <source>
        <dbReference type="EMBL" id="MFC3913386.1"/>
    </source>
</evidence>
<dbReference type="GO" id="GO:0004722">
    <property type="term" value="F:protein serine/threonine phosphatase activity"/>
    <property type="evidence" value="ECO:0007669"/>
    <property type="project" value="UniProtKB-EC"/>
</dbReference>
<dbReference type="SMART" id="SM00195">
    <property type="entry name" value="DSPc"/>
    <property type="match status" value="1"/>
</dbReference>
<keyword evidence="3" id="KW-0378">Hydrolase</keyword>
<keyword evidence="1" id="KW-0904">Protein phosphatase</keyword>
<dbReference type="EC" id="3.1.3.48" evidence="3"/>